<dbReference type="EMBL" id="BMFN01000003">
    <property type="protein sequence ID" value="GGF76129.1"/>
    <property type="molecule type" value="Genomic_DNA"/>
</dbReference>
<reference evidence="1 2" key="1">
    <citation type="journal article" date="2019" name="Int. J. Syst. Evol. Microbiol.">
        <title>The Global Catalogue of Microorganisms (GCM) 10K type strain sequencing project: providing services to taxonomists for standard genome sequencing and annotation.</title>
        <authorList>
            <consortium name="The Broad Institute Genomics Platform"/>
            <consortium name="The Broad Institute Genome Sequencing Center for Infectious Disease"/>
            <person name="Wu L."/>
            <person name="Ma J."/>
        </authorList>
    </citation>
    <scope>NUCLEOTIDE SEQUENCE [LARGE SCALE GENOMIC DNA]</scope>
    <source>
        <strain evidence="1 2">CGMCC 1.12720</strain>
    </source>
</reference>
<keyword evidence="2" id="KW-1185">Reference proteome</keyword>
<sequence>MKKPFLNDDFLLQTETAQHLYHEFAKQMPIIDYHCHLPPDQISEDRQFENVTQIWLYGDHYKWRAMRTNGVDERFVTGDASDWEKFEKWAETVPQTVRNPLYHWTHLELQRYFGITEVLNKDSARRIYEACNEKLRTPEYSVKNLLLKMQVKVVCTTDDPADSLEYHQAIAAQPFGVQILPTFRPDKAMSPEDVTAYNSYLDKLGAAADITIATYDDLLEALRRRHDFFHAQGCRLSDHGLERLYASDYSAEQVANAFAQVRGGQKLSLEDTEALKSELLLELARMDHARGWTQQFHVGALRNNNARMLRQLGPDTGWDSIGDFPQGRALSTFLDRLDSSDQLAKTILYNLNPADNELMATMIGNFQDGTVAGKVQWGSGWWFLDQKDGMEKQINALSNMGLISQFVGMLTDSRSFLSYPRHEYFRRVLCNLFGNDVENGELPDDMELLGGIISNICYYNAKQYFGFDAVAQAAPAPTSGEYMKV</sequence>
<comment type="caution">
    <text evidence="1">The sequence shown here is derived from an EMBL/GenBank/DDBJ whole genome shotgun (WGS) entry which is preliminary data.</text>
</comment>
<keyword evidence="1" id="KW-0413">Isomerase</keyword>
<gene>
    <name evidence="1" type="primary">uxaC</name>
    <name evidence="1" type="ORF">GCM10011375_33910</name>
</gene>
<proteinExistence type="predicted"/>
<organism evidence="1 2">
    <name type="scientific">Hymenobacter qilianensis</name>
    <dbReference type="NCBI Taxonomy" id="1385715"/>
    <lineage>
        <taxon>Bacteria</taxon>
        <taxon>Pseudomonadati</taxon>
        <taxon>Bacteroidota</taxon>
        <taxon>Cytophagia</taxon>
        <taxon>Cytophagales</taxon>
        <taxon>Hymenobacteraceae</taxon>
        <taxon>Hymenobacter</taxon>
    </lineage>
</organism>
<protein>
    <submittedName>
        <fullName evidence="1">Uronate isomerase</fullName>
    </submittedName>
</protein>
<accession>A0ACB5PVG1</accession>
<name>A0ACB5PVG1_9BACT</name>
<evidence type="ECO:0000313" key="2">
    <source>
        <dbReference type="Proteomes" id="UP000605392"/>
    </source>
</evidence>
<dbReference type="Proteomes" id="UP000605392">
    <property type="component" value="Unassembled WGS sequence"/>
</dbReference>
<evidence type="ECO:0000313" key="1">
    <source>
        <dbReference type="EMBL" id="GGF76129.1"/>
    </source>
</evidence>